<dbReference type="PANTHER" id="PTHR35145:SF1">
    <property type="entry name" value="CYTOPLASMIC PROTEIN"/>
    <property type="match status" value="1"/>
</dbReference>
<dbReference type="GO" id="GO:0003677">
    <property type="term" value="F:DNA binding"/>
    <property type="evidence" value="ECO:0007669"/>
    <property type="project" value="UniProtKB-KW"/>
</dbReference>
<dbReference type="InterPro" id="IPR058532">
    <property type="entry name" value="YjbR/MT2646/Rv2570-like"/>
</dbReference>
<dbReference type="InterPro" id="IPR038056">
    <property type="entry name" value="YjbR-like_sf"/>
</dbReference>
<dbReference type="SUPFAM" id="SSF142906">
    <property type="entry name" value="YjbR-like"/>
    <property type="match status" value="1"/>
</dbReference>
<dbReference type="InterPro" id="IPR007351">
    <property type="entry name" value="YjbR"/>
</dbReference>
<sequence>MDIESLQKFCKTLPGTKEDIKWEHDLCFTVGEKMYCVIGLDPPHHYSFKVPDEAFEEMAARDEFIPAPYLARAKWVLVQQPDRVRPKEWQAFVRESHRLVASKLPKKTRAALGID</sequence>
<protein>
    <submittedName>
        <fullName evidence="1">MmcQ/YjbR family DNA-binding protein</fullName>
    </submittedName>
</protein>
<keyword evidence="2" id="KW-1185">Reference proteome</keyword>
<organism evidence="1 2">
    <name type="scientific">Chryseolinea lacunae</name>
    <dbReference type="NCBI Taxonomy" id="2801331"/>
    <lineage>
        <taxon>Bacteria</taxon>
        <taxon>Pseudomonadati</taxon>
        <taxon>Bacteroidota</taxon>
        <taxon>Cytophagia</taxon>
        <taxon>Cytophagales</taxon>
        <taxon>Fulvivirgaceae</taxon>
        <taxon>Chryseolinea</taxon>
    </lineage>
</organism>
<dbReference type="EMBL" id="JAERRB010000001">
    <property type="protein sequence ID" value="MBL0740105.1"/>
    <property type="molecule type" value="Genomic_DNA"/>
</dbReference>
<gene>
    <name evidence="1" type="ORF">JI741_02690</name>
</gene>
<reference evidence="1 2" key="1">
    <citation type="submission" date="2021-01" db="EMBL/GenBank/DDBJ databases">
        <title>Chryseolinea sp. Jin1 Genome sequencing and assembly.</title>
        <authorList>
            <person name="Kim I."/>
        </authorList>
    </citation>
    <scope>NUCLEOTIDE SEQUENCE [LARGE SCALE GENOMIC DNA]</scope>
    <source>
        <strain evidence="1 2">Jin1</strain>
    </source>
</reference>
<dbReference type="Proteomes" id="UP000613030">
    <property type="component" value="Unassembled WGS sequence"/>
</dbReference>
<dbReference type="Gene3D" id="3.90.1150.30">
    <property type="match status" value="1"/>
</dbReference>
<evidence type="ECO:0000313" key="1">
    <source>
        <dbReference type="EMBL" id="MBL0740105.1"/>
    </source>
</evidence>
<evidence type="ECO:0000313" key="2">
    <source>
        <dbReference type="Proteomes" id="UP000613030"/>
    </source>
</evidence>
<dbReference type="Pfam" id="PF04237">
    <property type="entry name" value="YjbR"/>
    <property type="match status" value="1"/>
</dbReference>
<accession>A0ABS1KL82</accession>
<proteinExistence type="predicted"/>
<keyword evidence="1" id="KW-0238">DNA-binding</keyword>
<dbReference type="PANTHER" id="PTHR35145">
    <property type="entry name" value="CYTOPLASMIC PROTEIN-RELATED"/>
    <property type="match status" value="1"/>
</dbReference>
<comment type="caution">
    <text evidence="1">The sequence shown here is derived from an EMBL/GenBank/DDBJ whole genome shotgun (WGS) entry which is preliminary data.</text>
</comment>
<name>A0ABS1KL82_9BACT</name>